<dbReference type="AlphaFoldDB" id="A0A1C7ME52"/>
<sequence>MPCLLDCGLQHTKPHLTIRLRRLTKDCLEVPVKIAPKARKRECFPQAFYCCPSEIDIIHTICITSKYI</sequence>
<proteinExistence type="predicted"/>
<evidence type="ECO:0000313" key="1">
    <source>
        <dbReference type="EMBL" id="OBZ75092.1"/>
    </source>
</evidence>
<protein>
    <submittedName>
        <fullName evidence="1">Uncharacterized protein</fullName>
    </submittedName>
</protein>
<name>A0A1C7ME52_GRIFR</name>
<keyword evidence="2" id="KW-1185">Reference proteome</keyword>
<dbReference type="EMBL" id="LUGG01000004">
    <property type="protein sequence ID" value="OBZ75092.1"/>
    <property type="molecule type" value="Genomic_DNA"/>
</dbReference>
<comment type="caution">
    <text evidence="1">The sequence shown here is derived from an EMBL/GenBank/DDBJ whole genome shotgun (WGS) entry which is preliminary data.</text>
</comment>
<organism evidence="1 2">
    <name type="scientific">Grifola frondosa</name>
    <name type="common">Maitake</name>
    <name type="synonym">Polyporus frondosus</name>
    <dbReference type="NCBI Taxonomy" id="5627"/>
    <lineage>
        <taxon>Eukaryota</taxon>
        <taxon>Fungi</taxon>
        <taxon>Dikarya</taxon>
        <taxon>Basidiomycota</taxon>
        <taxon>Agaricomycotina</taxon>
        <taxon>Agaricomycetes</taxon>
        <taxon>Polyporales</taxon>
        <taxon>Grifolaceae</taxon>
        <taxon>Grifola</taxon>
    </lineage>
</organism>
<reference evidence="1 2" key="1">
    <citation type="submission" date="2016-03" db="EMBL/GenBank/DDBJ databases">
        <title>Whole genome sequencing of Grifola frondosa 9006-11.</title>
        <authorList>
            <person name="Min B."/>
            <person name="Park H."/>
            <person name="Kim J.-G."/>
            <person name="Cho H."/>
            <person name="Oh Y.-L."/>
            <person name="Kong W.-S."/>
            <person name="Choi I.-G."/>
        </authorList>
    </citation>
    <scope>NUCLEOTIDE SEQUENCE [LARGE SCALE GENOMIC DNA]</scope>
    <source>
        <strain evidence="1 2">9006-11</strain>
    </source>
</reference>
<dbReference type="Proteomes" id="UP000092993">
    <property type="component" value="Unassembled WGS sequence"/>
</dbReference>
<evidence type="ECO:0000313" key="2">
    <source>
        <dbReference type="Proteomes" id="UP000092993"/>
    </source>
</evidence>
<gene>
    <name evidence="1" type="ORF">A0H81_04199</name>
</gene>
<accession>A0A1C7ME52</accession>